<dbReference type="Gene3D" id="2.40.30.200">
    <property type="match status" value="1"/>
</dbReference>
<feature type="domain" description="Siphovirus-type tail component RIFT-related" evidence="1">
    <location>
        <begin position="26"/>
        <end position="123"/>
    </location>
</feature>
<gene>
    <name evidence="3" type="ORF">EV146_105136</name>
</gene>
<keyword evidence="4" id="KW-1185">Reference proteome</keyword>
<protein>
    <submittedName>
        <fullName evidence="3">Putative phage tail component-like protein</fullName>
    </submittedName>
</protein>
<dbReference type="Pfam" id="PF05709">
    <property type="entry name" value="Sipho_tail"/>
    <property type="match status" value="1"/>
</dbReference>
<evidence type="ECO:0000313" key="3">
    <source>
        <dbReference type="EMBL" id="TCN25479.1"/>
    </source>
</evidence>
<accession>A0A4R2BHH6</accession>
<reference evidence="3 4" key="1">
    <citation type="journal article" date="2015" name="Stand. Genomic Sci.">
        <title>Genomic Encyclopedia of Bacterial and Archaeal Type Strains, Phase III: the genomes of soil and plant-associated and newly described type strains.</title>
        <authorList>
            <person name="Whitman W.B."/>
            <person name="Woyke T."/>
            <person name="Klenk H.P."/>
            <person name="Zhou Y."/>
            <person name="Lilburn T.G."/>
            <person name="Beck B.J."/>
            <person name="De Vos P."/>
            <person name="Vandamme P."/>
            <person name="Eisen J.A."/>
            <person name="Garrity G."/>
            <person name="Hugenholtz P."/>
            <person name="Kyrpides N.C."/>
        </authorList>
    </citation>
    <scope>NUCLEOTIDE SEQUENCE [LARGE SCALE GENOMIC DNA]</scope>
    <source>
        <strain evidence="3 4">CV53</strain>
    </source>
</reference>
<sequence>MITLDGYKLDHFGLRLLTGHEHATPATRDKTLVIPGKDGAWDFGSELDVRSFSFPLAFVEENKSALQKRIRTFVSFLFDSKGKTRTFKLTFDYEPEIFYYVRFSGQISPERLFRIGRFELPLTAYDPYAYADFTYKQEGIVTNTRYDSGYYYAYDPNEIFLSSDMYTFSDPISFLEPFHGNYYENPSSFKWTYTKHLSGIHNHSFYDTSFIVEVSGSVVFPRIINQTTGKTLYLPTIKNQKMKVDTGKFTVKINDKNKLTDVEGIEDFLLQSGDNSLLFECSGTPSCTVSYKWKHKFI</sequence>
<evidence type="ECO:0000259" key="1">
    <source>
        <dbReference type="Pfam" id="PF05709"/>
    </source>
</evidence>
<dbReference type="InterPro" id="IPR008841">
    <property type="entry name" value="Siphovirus-type_tail_N"/>
</dbReference>
<dbReference type="InterPro" id="IPR054738">
    <property type="entry name" value="Siphovirus-type_tail_C"/>
</dbReference>
<dbReference type="AlphaFoldDB" id="A0A4R2BHH6"/>
<dbReference type="InterPro" id="IPR006520">
    <property type="entry name" value="Dit_BPSPP_N"/>
</dbReference>
<feature type="domain" description="Siphovirus-type tail component C-terminal" evidence="2">
    <location>
        <begin position="210"/>
        <end position="292"/>
    </location>
</feature>
<dbReference type="RefSeq" id="WP_132005241.1">
    <property type="nucleotide sequence ID" value="NZ_JABUHM010000003.1"/>
</dbReference>
<comment type="caution">
    <text evidence="3">The sequence shown here is derived from an EMBL/GenBank/DDBJ whole genome shotgun (WGS) entry which is preliminary data.</text>
</comment>
<dbReference type="EMBL" id="SLVV01000005">
    <property type="protein sequence ID" value="TCN25479.1"/>
    <property type="molecule type" value="Genomic_DNA"/>
</dbReference>
<evidence type="ECO:0000259" key="2">
    <source>
        <dbReference type="Pfam" id="PF22768"/>
    </source>
</evidence>
<dbReference type="Proteomes" id="UP000295689">
    <property type="component" value="Unassembled WGS sequence"/>
</dbReference>
<dbReference type="Pfam" id="PF22768">
    <property type="entry name" value="SPP1_Dit"/>
    <property type="match status" value="1"/>
</dbReference>
<name>A0A4R2BHH6_9BACI</name>
<dbReference type="NCBIfam" id="TIGR01633">
    <property type="entry name" value="phi3626_gp14_N"/>
    <property type="match status" value="1"/>
</dbReference>
<proteinExistence type="predicted"/>
<evidence type="ECO:0000313" key="4">
    <source>
        <dbReference type="Proteomes" id="UP000295689"/>
    </source>
</evidence>
<organism evidence="3 4">
    <name type="scientific">Mesobacillus foraminis</name>
    <dbReference type="NCBI Taxonomy" id="279826"/>
    <lineage>
        <taxon>Bacteria</taxon>
        <taxon>Bacillati</taxon>
        <taxon>Bacillota</taxon>
        <taxon>Bacilli</taxon>
        <taxon>Bacillales</taxon>
        <taxon>Bacillaceae</taxon>
        <taxon>Mesobacillus</taxon>
    </lineage>
</organism>